<evidence type="ECO:0000256" key="2">
    <source>
        <dbReference type="ARBA" id="ARBA00023315"/>
    </source>
</evidence>
<gene>
    <name evidence="4" type="ORF">CAETHG_1163</name>
</gene>
<dbReference type="RefSeq" id="WP_013239863.1">
    <property type="nucleotide sequence ID" value="NC_022592.1"/>
</dbReference>
<dbReference type="PANTHER" id="PTHR43800">
    <property type="entry name" value="PEPTIDYL-LYSINE N-ACETYLTRANSFERASE YJAB"/>
    <property type="match status" value="1"/>
</dbReference>
<dbReference type="EC" id="2.3.1.-" evidence="4"/>
<feature type="domain" description="N-acetyltransferase" evidence="3">
    <location>
        <begin position="1"/>
        <end position="141"/>
    </location>
</feature>
<reference evidence="5" key="1">
    <citation type="journal article" date="2014" name="Biotechnol. Biofuels">
        <title>Comparison of single-molecule sequencing and hybrid approaches for finishing the genome of Clostridium autoethanogenum and analysis of CRISPR systems in industrial relevant Clostridia.</title>
        <authorList>
            <person name="Brown S.D."/>
            <person name="Nagaraju S."/>
            <person name="Utturkar S."/>
            <person name="De Tissera S."/>
            <person name="Segovia S."/>
            <person name="Mitchell W."/>
            <person name="Land M.L."/>
            <person name="Dassanayake A."/>
            <person name="Kopke M."/>
        </authorList>
    </citation>
    <scope>NUCLEOTIDE SEQUENCE [LARGE SCALE GENOMIC DNA]</scope>
    <source>
        <strain evidence="5">DSM 10061</strain>
    </source>
</reference>
<dbReference type="CDD" id="cd04301">
    <property type="entry name" value="NAT_SF"/>
    <property type="match status" value="1"/>
</dbReference>
<organism evidence="4 5">
    <name type="scientific">Clostridium autoethanogenum DSM 10061</name>
    <dbReference type="NCBI Taxonomy" id="1341692"/>
    <lineage>
        <taxon>Bacteria</taxon>
        <taxon>Bacillati</taxon>
        <taxon>Bacillota</taxon>
        <taxon>Clostridia</taxon>
        <taxon>Eubacteriales</taxon>
        <taxon>Clostridiaceae</taxon>
        <taxon>Clostridium</taxon>
    </lineage>
</organism>
<accession>A0ABN4BFN6</accession>
<dbReference type="Proteomes" id="UP000017590">
    <property type="component" value="Chromosome"/>
</dbReference>
<dbReference type="NCBIfam" id="NF007853">
    <property type="entry name" value="PRK10562.1"/>
    <property type="match status" value="1"/>
</dbReference>
<evidence type="ECO:0000313" key="4">
    <source>
        <dbReference type="EMBL" id="AGY75388.1"/>
    </source>
</evidence>
<dbReference type="Pfam" id="PF13508">
    <property type="entry name" value="Acetyltransf_7"/>
    <property type="match status" value="1"/>
</dbReference>
<name>A0ABN4BFN6_9CLOT</name>
<dbReference type="GO" id="GO:0016746">
    <property type="term" value="F:acyltransferase activity"/>
    <property type="evidence" value="ECO:0007669"/>
    <property type="project" value="UniProtKB-KW"/>
</dbReference>
<dbReference type="Gene3D" id="3.40.630.30">
    <property type="match status" value="1"/>
</dbReference>
<protein>
    <submittedName>
        <fullName evidence="4">N-acetyltransferase</fullName>
        <ecNumber evidence="4">2.3.1.-</ecNumber>
    </submittedName>
</protein>
<keyword evidence="1 4" id="KW-0808">Transferase</keyword>
<dbReference type="EMBL" id="CP006763">
    <property type="protein sequence ID" value="AGY75388.1"/>
    <property type="molecule type" value="Genomic_DNA"/>
</dbReference>
<dbReference type="InterPro" id="IPR000182">
    <property type="entry name" value="GNAT_dom"/>
</dbReference>
<dbReference type="PROSITE" id="PS51186">
    <property type="entry name" value="GNAT"/>
    <property type="match status" value="1"/>
</dbReference>
<keyword evidence="2 4" id="KW-0012">Acyltransferase</keyword>
<keyword evidence="5" id="KW-1185">Reference proteome</keyword>
<sequence length="142" mass="16569">MIRDFRTTDIDRVMHLWLSTNILAHNFIDSEYWQNNFESVKEMMPKASIYVYEQNGEIQAFIGLMKSFIAGIFVSSDFQSKGIGKLLLDYSKGKHNELSLCVYKKNDRALRFYLKEGFTASAEQVDENTGEIEFVMRWKNSV</sequence>
<dbReference type="InterPro" id="IPR016181">
    <property type="entry name" value="Acyl_CoA_acyltransferase"/>
</dbReference>
<dbReference type="SUPFAM" id="SSF55729">
    <property type="entry name" value="Acyl-CoA N-acyltransferases (Nat)"/>
    <property type="match status" value="1"/>
</dbReference>
<proteinExistence type="predicted"/>
<evidence type="ECO:0000313" key="5">
    <source>
        <dbReference type="Proteomes" id="UP000017590"/>
    </source>
</evidence>
<dbReference type="PANTHER" id="PTHR43800:SF1">
    <property type="entry name" value="PEPTIDYL-LYSINE N-ACETYLTRANSFERASE YJAB"/>
    <property type="match status" value="1"/>
</dbReference>
<evidence type="ECO:0000256" key="1">
    <source>
        <dbReference type="ARBA" id="ARBA00022679"/>
    </source>
</evidence>
<evidence type="ECO:0000259" key="3">
    <source>
        <dbReference type="PROSITE" id="PS51186"/>
    </source>
</evidence>